<organism evidence="1">
    <name type="scientific">Streptococcus lutetiensis</name>
    <dbReference type="NCBI Taxonomy" id="150055"/>
    <lineage>
        <taxon>Bacteria</taxon>
        <taxon>Bacillati</taxon>
        <taxon>Bacillota</taxon>
        <taxon>Bacilli</taxon>
        <taxon>Lactobacillales</taxon>
        <taxon>Streptococcaceae</taxon>
        <taxon>Streptococcus</taxon>
    </lineage>
</organism>
<accession>A0A6N3D052</accession>
<protein>
    <submittedName>
        <fullName evidence="1">Uncharacterized protein</fullName>
    </submittedName>
</protein>
<proteinExistence type="predicted"/>
<dbReference type="PANTHER" id="PTHR33795">
    <property type="entry name" value="INSERTION ELEMENT IS150 PROTEIN INSJ"/>
    <property type="match status" value="1"/>
</dbReference>
<evidence type="ECO:0000313" key="1">
    <source>
        <dbReference type="EMBL" id="VYU20171.1"/>
    </source>
</evidence>
<gene>
    <name evidence="1" type="ORF">SLLFYP71_01728</name>
</gene>
<dbReference type="EMBL" id="CACRUI010000031">
    <property type="protein sequence ID" value="VYU20171.1"/>
    <property type="molecule type" value="Genomic_DNA"/>
</dbReference>
<dbReference type="InterPro" id="IPR052057">
    <property type="entry name" value="IS150/IS1296_orfA-like"/>
</dbReference>
<dbReference type="InterPro" id="IPR036388">
    <property type="entry name" value="WH-like_DNA-bd_sf"/>
</dbReference>
<dbReference type="AlphaFoldDB" id="A0A6N3D052"/>
<reference evidence="1" key="1">
    <citation type="submission" date="2019-11" db="EMBL/GenBank/DDBJ databases">
        <authorList>
            <person name="Feng L."/>
        </authorList>
    </citation>
    <scope>NUCLEOTIDE SEQUENCE</scope>
    <source>
        <strain evidence="1">SLutetiensisLFYP71</strain>
    </source>
</reference>
<dbReference type="PANTHER" id="PTHR33795:SF1">
    <property type="entry name" value="INSERTION ELEMENT IS150 PROTEIN INSJ"/>
    <property type="match status" value="1"/>
</dbReference>
<sequence length="126" mass="14809">MIISQPTTVDKEPKKSNFWGVIFMKLSYEDKIKIYELRQSGQSIKSLSKQFAIAESSVKYMIRLIDRYGINIIQKGKNTYYPPELKQEMIDKVLIDGYSLNQVALEYLFVYHHLVLDKHLKVSILY</sequence>
<name>A0A6N3D052_9STRE</name>
<dbReference type="Gene3D" id="1.10.10.10">
    <property type="entry name" value="Winged helix-like DNA-binding domain superfamily/Winged helix DNA-binding domain"/>
    <property type="match status" value="1"/>
</dbReference>